<dbReference type="AlphaFoldDB" id="A0A3E4GQ71"/>
<comment type="caution">
    <text evidence="2">The sequence shown here is derived from an EMBL/GenBank/DDBJ whole genome shotgun (WGS) entry which is preliminary data.</text>
</comment>
<keyword evidence="1" id="KW-0732">Signal</keyword>
<evidence type="ECO:0000256" key="1">
    <source>
        <dbReference type="SAM" id="SignalP"/>
    </source>
</evidence>
<dbReference type="PROSITE" id="PS51257">
    <property type="entry name" value="PROKAR_LIPOPROTEIN"/>
    <property type="match status" value="1"/>
</dbReference>
<organism evidence="2 3">
    <name type="scientific">Coprococcus comes</name>
    <dbReference type="NCBI Taxonomy" id="410072"/>
    <lineage>
        <taxon>Bacteria</taxon>
        <taxon>Bacillati</taxon>
        <taxon>Bacillota</taxon>
        <taxon>Clostridia</taxon>
        <taxon>Lachnospirales</taxon>
        <taxon>Lachnospiraceae</taxon>
        <taxon>Coprococcus</taxon>
    </lineage>
</organism>
<reference evidence="2 3" key="1">
    <citation type="submission" date="2018-08" db="EMBL/GenBank/DDBJ databases">
        <title>A genome reference for cultivated species of the human gut microbiota.</title>
        <authorList>
            <person name="Zou Y."/>
            <person name="Xue W."/>
            <person name="Luo G."/>
        </authorList>
    </citation>
    <scope>NUCLEOTIDE SEQUENCE [LARGE SCALE GENOMIC DNA]</scope>
    <source>
        <strain evidence="2 3">TM07-19</strain>
    </source>
</reference>
<feature type="chain" id="PRO_5039028116" evidence="1">
    <location>
        <begin position="20"/>
        <end position="492"/>
    </location>
</feature>
<evidence type="ECO:0000313" key="2">
    <source>
        <dbReference type="EMBL" id="RGJ23514.1"/>
    </source>
</evidence>
<gene>
    <name evidence="2" type="ORF">DXD67_08500</name>
</gene>
<proteinExistence type="predicted"/>
<dbReference type="RefSeq" id="WP_117557597.1">
    <property type="nucleotide sequence ID" value="NZ_QSOV01000007.1"/>
</dbReference>
<protein>
    <submittedName>
        <fullName evidence="2">Uncharacterized protein</fullName>
    </submittedName>
</protein>
<dbReference type="SUPFAM" id="SSF101898">
    <property type="entry name" value="NHL repeat"/>
    <property type="match status" value="1"/>
</dbReference>
<name>A0A3E4GQ71_9FIRM</name>
<evidence type="ECO:0000313" key="3">
    <source>
        <dbReference type="Proteomes" id="UP000260655"/>
    </source>
</evidence>
<dbReference type="EMBL" id="QSOV01000007">
    <property type="protein sequence ID" value="RGJ23514.1"/>
    <property type="molecule type" value="Genomic_DNA"/>
</dbReference>
<sequence length="492" mass="55368">MKKKLWCVLCIMICMMMTAACGQKKNPEKKKSEKAEQEETEFKDRESLKLSLFTVYYPKAWNYDKENMKKDEEYSYVRFFDGDTVDGSENVISIEATKEDSYTYRKSLIAFGVDLEAYAEGKMDTVTIGNAEYTAMPEGNSIEKTYMYRYEQSGTSYDIRVRGQEIDDSDKELLEGIVLKLEDEGNKDAPWPWEGEPVKPVLAEQMVGSYTIVPEYIPFKEAQGVMQIMDHQFVKQGNQVFHLLENKLDTYEYSESGLEFVSSMELDDDFEYLSGDSSGMLYLSPGIGDVIGVKDGKKALQTTVDGDLNMHPSGEWGISFWVNSDTQKIANQGGNLTAEPWILTGLNKDEERKGLFSMIDDVQITNSHIMVAGSMAVEDEGTKIVVYDYDGNQLLKLGGEDISSPDKLGSITGMAETENGFVAADGNMREIQFWAKDGTHVGAISTEDIFGVSYPWLEDMQLLDDGSLLIMLTQERDDGSANELMFFRLTGF</sequence>
<dbReference type="Proteomes" id="UP000260655">
    <property type="component" value="Unassembled WGS sequence"/>
</dbReference>
<accession>A0A3E4GQ71</accession>
<feature type="signal peptide" evidence="1">
    <location>
        <begin position="1"/>
        <end position="19"/>
    </location>
</feature>